<keyword evidence="2" id="KW-0732">Signal</keyword>
<protein>
    <submittedName>
        <fullName evidence="3">FAD-linked oxidoreductase ZEB1</fullName>
    </submittedName>
</protein>
<comment type="caution">
    <text evidence="3">The sequence shown here is derived from an EMBL/GenBank/DDBJ whole genome shotgun (WGS) entry which is preliminary data.</text>
</comment>
<gene>
    <name evidence="3" type="ORF">ColSpa_01188</name>
</gene>
<dbReference type="Proteomes" id="UP001055115">
    <property type="component" value="Unassembled WGS sequence"/>
</dbReference>
<dbReference type="InterPro" id="IPR016169">
    <property type="entry name" value="FAD-bd_PCMH_sub2"/>
</dbReference>
<sequence>MVQLSALALSAAIVVNGAYASPADVVGLIPRTWQGSSMAASAILACTLGYYSVYAIKVTRKQHIKAGVDFDLDNNLRLIIRNTGHDFIGRSTG</sequence>
<evidence type="ECO:0000256" key="2">
    <source>
        <dbReference type="SAM" id="SignalP"/>
    </source>
</evidence>
<name>A0AA37LAY0_9PEZI</name>
<accession>A0AA37LAY0</accession>
<organism evidence="3 4">
    <name type="scientific">Colletotrichum spaethianum</name>
    <dbReference type="NCBI Taxonomy" id="700344"/>
    <lineage>
        <taxon>Eukaryota</taxon>
        <taxon>Fungi</taxon>
        <taxon>Dikarya</taxon>
        <taxon>Ascomycota</taxon>
        <taxon>Pezizomycotina</taxon>
        <taxon>Sordariomycetes</taxon>
        <taxon>Hypocreomycetidae</taxon>
        <taxon>Glomerellales</taxon>
        <taxon>Glomerellaceae</taxon>
        <taxon>Colletotrichum</taxon>
        <taxon>Colletotrichum spaethianum species complex</taxon>
    </lineage>
</organism>
<dbReference type="AlphaFoldDB" id="A0AA37LAY0"/>
<proteinExistence type="predicted"/>
<dbReference type="RefSeq" id="XP_049123357.1">
    <property type="nucleotide sequence ID" value="XM_049267400.1"/>
</dbReference>
<dbReference type="EMBL" id="BQXU01000002">
    <property type="protein sequence ID" value="GKT41007.1"/>
    <property type="molecule type" value="Genomic_DNA"/>
</dbReference>
<dbReference type="Gene3D" id="3.30.465.10">
    <property type="match status" value="1"/>
</dbReference>
<dbReference type="GeneID" id="73321990"/>
<reference evidence="3 4" key="1">
    <citation type="submission" date="2022-03" db="EMBL/GenBank/DDBJ databases">
        <title>Genome data of Colletotrichum spp.</title>
        <authorList>
            <person name="Utami Y.D."/>
            <person name="Hiruma K."/>
        </authorList>
    </citation>
    <scope>NUCLEOTIDE SEQUENCE [LARGE SCALE GENOMIC DNA]</scope>
    <source>
        <strain evidence="3 4">MAFF 239500</strain>
    </source>
</reference>
<feature type="transmembrane region" description="Helical" evidence="1">
    <location>
        <begin position="36"/>
        <end position="56"/>
    </location>
</feature>
<evidence type="ECO:0000256" key="1">
    <source>
        <dbReference type="SAM" id="Phobius"/>
    </source>
</evidence>
<keyword evidence="1" id="KW-0812">Transmembrane</keyword>
<feature type="signal peptide" evidence="2">
    <location>
        <begin position="1"/>
        <end position="20"/>
    </location>
</feature>
<feature type="chain" id="PRO_5041451515" evidence="2">
    <location>
        <begin position="21"/>
        <end position="93"/>
    </location>
</feature>
<evidence type="ECO:0000313" key="4">
    <source>
        <dbReference type="Proteomes" id="UP001055115"/>
    </source>
</evidence>
<evidence type="ECO:0000313" key="3">
    <source>
        <dbReference type="EMBL" id="GKT41007.1"/>
    </source>
</evidence>
<keyword evidence="1" id="KW-1133">Transmembrane helix</keyword>
<keyword evidence="1" id="KW-0472">Membrane</keyword>
<keyword evidence="4" id="KW-1185">Reference proteome</keyword>